<dbReference type="Gene3D" id="3.40.50.1820">
    <property type="entry name" value="alpha/beta hydrolase"/>
    <property type="match status" value="1"/>
</dbReference>
<dbReference type="InterPro" id="IPR005645">
    <property type="entry name" value="FSH-like_dom"/>
</dbReference>
<reference evidence="4" key="1">
    <citation type="journal article" date="2013" name="Genome Announc.">
        <title>Draft genome sequence of the grapevine dieback fungus Eutypa lata UCR-EL1.</title>
        <authorList>
            <person name="Blanco-Ulate B."/>
            <person name="Rolshausen P.E."/>
            <person name="Cantu D."/>
        </authorList>
    </citation>
    <scope>NUCLEOTIDE SEQUENCE [LARGE SCALE GENOMIC DNA]</scope>
    <source>
        <strain evidence="4">UCR-EL1</strain>
    </source>
</reference>
<dbReference type="InterPro" id="IPR029058">
    <property type="entry name" value="AB_hydrolase_fold"/>
</dbReference>
<dbReference type="HOGENOM" id="CLU_051938_4_0_1"/>
<keyword evidence="4" id="KW-1185">Reference proteome</keyword>
<feature type="domain" description="Serine hydrolase" evidence="2">
    <location>
        <begin position="2"/>
        <end position="141"/>
    </location>
</feature>
<dbReference type="KEGG" id="ela:UCREL1_8689"/>
<dbReference type="PANTHER" id="PTHR48070:SF6">
    <property type="entry name" value="ESTERASE OVCA2"/>
    <property type="match status" value="1"/>
</dbReference>
<evidence type="ECO:0000313" key="4">
    <source>
        <dbReference type="Proteomes" id="UP000012174"/>
    </source>
</evidence>
<proteinExistence type="predicted"/>
<dbReference type="GO" id="GO:0016787">
    <property type="term" value="F:hydrolase activity"/>
    <property type="evidence" value="ECO:0007669"/>
    <property type="project" value="UniProtKB-KW"/>
</dbReference>
<evidence type="ECO:0000256" key="1">
    <source>
        <dbReference type="ARBA" id="ARBA00022801"/>
    </source>
</evidence>
<gene>
    <name evidence="3" type="ORF">UCREL1_8689</name>
</gene>
<evidence type="ECO:0000313" key="3">
    <source>
        <dbReference type="EMBL" id="EMR64343.1"/>
    </source>
</evidence>
<evidence type="ECO:0000259" key="2">
    <source>
        <dbReference type="Pfam" id="PF03959"/>
    </source>
</evidence>
<dbReference type="Proteomes" id="UP000012174">
    <property type="component" value="Unassembled WGS sequence"/>
</dbReference>
<name>M7SJ59_EUTLA</name>
<dbReference type="GO" id="GO:0005737">
    <property type="term" value="C:cytoplasm"/>
    <property type="evidence" value="ECO:0007669"/>
    <property type="project" value="TreeGrafter"/>
</dbReference>
<dbReference type="PANTHER" id="PTHR48070">
    <property type="entry name" value="ESTERASE OVCA2"/>
    <property type="match status" value="1"/>
</dbReference>
<dbReference type="EMBL" id="KB707087">
    <property type="protein sequence ID" value="EMR64343.1"/>
    <property type="molecule type" value="Genomic_DNA"/>
</dbReference>
<keyword evidence="1" id="KW-0378">Hydrolase</keyword>
<dbReference type="OMA" id="VDEFFAY"/>
<dbReference type="OrthoDB" id="414698at2759"/>
<dbReference type="AlphaFoldDB" id="M7SJ59"/>
<accession>M7SJ59</accession>
<dbReference type="Pfam" id="PF03959">
    <property type="entry name" value="FSH1"/>
    <property type="match status" value="1"/>
</dbReference>
<dbReference type="GO" id="GO:0019748">
    <property type="term" value="P:secondary metabolic process"/>
    <property type="evidence" value="ECO:0007669"/>
    <property type="project" value="TreeGrafter"/>
</dbReference>
<sequence>MRFLCLHGLGSNSKRASIKVFETQTAALRYELGDHHVYEFVEGTLPAEMDPDLREVFSPVDEFFAYADFKDIPSCVAALDNLRSYLDAEGPFDAVLAFSQGASLVVSYIAQTMKRNPVAENLSPTFKCAILFAPVAALEPELLRQTTVRTLDPSVDGESVRI</sequence>
<organism evidence="3 4">
    <name type="scientific">Eutypa lata (strain UCR-EL1)</name>
    <name type="common">Grapevine dieback disease fungus</name>
    <name type="synonym">Eutypa armeniacae</name>
    <dbReference type="NCBI Taxonomy" id="1287681"/>
    <lineage>
        <taxon>Eukaryota</taxon>
        <taxon>Fungi</taxon>
        <taxon>Dikarya</taxon>
        <taxon>Ascomycota</taxon>
        <taxon>Pezizomycotina</taxon>
        <taxon>Sordariomycetes</taxon>
        <taxon>Xylariomycetidae</taxon>
        <taxon>Xylariales</taxon>
        <taxon>Diatrypaceae</taxon>
        <taxon>Eutypa</taxon>
    </lineage>
</organism>
<dbReference type="GO" id="GO:0005634">
    <property type="term" value="C:nucleus"/>
    <property type="evidence" value="ECO:0007669"/>
    <property type="project" value="TreeGrafter"/>
</dbReference>
<protein>
    <submittedName>
        <fullName evidence="3">Putative duf341 domain protein</fullName>
    </submittedName>
</protein>
<dbReference type="InterPro" id="IPR050593">
    <property type="entry name" value="LovG"/>
</dbReference>
<dbReference type="eggNOG" id="ENOG502SGW4">
    <property type="taxonomic scope" value="Eukaryota"/>
</dbReference>